<dbReference type="InParanoid" id="A0A1V8TUW3"/>
<evidence type="ECO:0000313" key="1">
    <source>
        <dbReference type="EMBL" id="OQO15071.1"/>
    </source>
</evidence>
<sequence>MGSPCGRGRALPPISAFSFADILRAADSADFQEAIDGIAEICAKNRMSLAEEHTSHMPPVGEITGATDTVVVTRTPHAGRPNAKRALTIVPEGSSSGSERSKKGSRISIFDFSARKESTVRARTTIRIGSMGRSVPVASTTSIDWAVAVQDDVAKLKARVAPQLAALNLLFQQISLDKLSQGASIDETLRVTNVTLSRVSAIQPYTQLSKATYDNTDALLQNLAALRSQTSATATQGQLSDLNTTLHNVARQGDILSIAQHLATLET</sequence>
<organism evidence="1 2">
    <name type="scientific">Cryoendolithus antarcticus</name>
    <dbReference type="NCBI Taxonomy" id="1507870"/>
    <lineage>
        <taxon>Eukaryota</taxon>
        <taxon>Fungi</taxon>
        <taxon>Dikarya</taxon>
        <taxon>Ascomycota</taxon>
        <taxon>Pezizomycotina</taxon>
        <taxon>Dothideomycetes</taxon>
        <taxon>Dothideomycetidae</taxon>
        <taxon>Cladosporiales</taxon>
        <taxon>Cladosporiaceae</taxon>
        <taxon>Cryoendolithus</taxon>
    </lineage>
</organism>
<dbReference type="OrthoDB" id="5339332at2759"/>
<keyword evidence="2" id="KW-1185">Reference proteome</keyword>
<accession>A0A1V8TUW3</accession>
<proteinExistence type="predicted"/>
<comment type="caution">
    <text evidence="1">The sequence shown here is derived from an EMBL/GenBank/DDBJ whole genome shotgun (WGS) entry which is preliminary data.</text>
</comment>
<evidence type="ECO:0000313" key="2">
    <source>
        <dbReference type="Proteomes" id="UP000192596"/>
    </source>
</evidence>
<reference evidence="2" key="1">
    <citation type="submission" date="2017-03" db="EMBL/GenBank/DDBJ databases">
        <title>Genomes of endolithic fungi from Antarctica.</title>
        <authorList>
            <person name="Coleine C."/>
            <person name="Masonjones S."/>
            <person name="Stajich J.E."/>
        </authorList>
    </citation>
    <scope>NUCLEOTIDE SEQUENCE [LARGE SCALE GENOMIC DNA]</scope>
    <source>
        <strain evidence="2">CCFEE 5527</strain>
    </source>
</reference>
<gene>
    <name evidence="1" type="ORF">B0A48_00453</name>
</gene>
<dbReference type="STRING" id="1507870.A0A1V8TUW3"/>
<dbReference type="AlphaFoldDB" id="A0A1V8TUW3"/>
<dbReference type="EMBL" id="NAJO01000001">
    <property type="protein sequence ID" value="OQO15071.1"/>
    <property type="molecule type" value="Genomic_DNA"/>
</dbReference>
<name>A0A1V8TUW3_9PEZI</name>
<dbReference type="Proteomes" id="UP000192596">
    <property type="component" value="Unassembled WGS sequence"/>
</dbReference>
<protein>
    <submittedName>
        <fullName evidence="1">Uncharacterized protein</fullName>
    </submittedName>
</protein>